<name>A0AB38CBA8_9BURK</name>
<reference evidence="1 2" key="1">
    <citation type="submission" date="2016-11" db="EMBL/GenBank/DDBJ databases">
        <authorList>
            <person name="Varghese N."/>
            <person name="Submissions S."/>
        </authorList>
    </citation>
    <scope>NUCLEOTIDE SEQUENCE [LARGE SCALE GENOMIC DNA]</scope>
    <source>
        <strain evidence="1 2">NFR18</strain>
    </source>
</reference>
<gene>
    <name evidence="1" type="ORF">SAMN03097694_3758</name>
</gene>
<dbReference type="Proteomes" id="UP000182489">
    <property type="component" value="Unassembled WGS sequence"/>
</dbReference>
<protein>
    <submittedName>
        <fullName evidence="1">Uncharacterized protein</fullName>
    </submittedName>
</protein>
<evidence type="ECO:0000313" key="1">
    <source>
        <dbReference type="EMBL" id="SFX92193.1"/>
    </source>
</evidence>
<accession>A0AB38CBA8</accession>
<dbReference type="EMBL" id="FPKH01000004">
    <property type="protein sequence ID" value="SFX92193.1"/>
    <property type="molecule type" value="Genomic_DNA"/>
</dbReference>
<dbReference type="AlphaFoldDB" id="A0AB38CBA8"/>
<organism evidence="1 2">
    <name type="scientific">Janthinobacterium lividum</name>
    <dbReference type="NCBI Taxonomy" id="29581"/>
    <lineage>
        <taxon>Bacteria</taxon>
        <taxon>Pseudomonadati</taxon>
        <taxon>Pseudomonadota</taxon>
        <taxon>Betaproteobacteria</taxon>
        <taxon>Burkholderiales</taxon>
        <taxon>Oxalobacteraceae</taxon>
        <taxon>Janthinobacterium</taxon>
    </lineage>
</organism>
<sequence>MVIFAVVAGCIACLTVYQIYKKSQGGSGVAQQHIGLHGTLIEPRK</sequence>
<evidence type="ECO:0000313" key="2">
    <source>
        <dbReference type="Proteomes" id="UP000182489"/>
    </source>
</evidence>
<proteinExistence type="predicted"/>
<comment type="caution">
    <text evidence="1">The sequence shown here is derived from an EMBL/GenBank/DDBJ whole genome shotgun (WGS) entry which is preliminary data.</text>
</comment>
<dbReference type="RefSeq" id="WP_161781466.1">
    <property type="nucleotide sequence ID" value="NZ_FPKH01000004.1"/>
</dbReference>